<name>L0D8Q2_SINAD</name>
<accession>L0D8Q2</accession>
<reference evidence="1 2" key="1">
    <citation type="submission" date="2012-02" db="EMBL/GenBank/DDBJ databases">
        <title>Complete sequence of chromosome of Singulisphaera acidiphila DSM 18658.</title>
        <authorList>
            <consortium name="US DOE Joint Genome Institute (JGI-PGF)"/>
            <person name="Lucas S."/>
            <person name="Copeland A."/>
            <person name="Lapidus A."/>
            <person name="Glavina del Rio T."/>
            <person name="Dalin E."/>
            <person name="Tice H."/>
            <person name="Bruce D."/>
            <person name="Goodwin L."/>
            <person name="Pitluck S."/>
            <person name="Peters L."/>
            <person name="Ovchinnikova G."/>
            <person name="Chertkov O."/>
            <person name="Kyrpides N."/>
            <person name="Mavromatis K."/>
            <person name="Ivanova N."/>
            <person name="Brettin T."/>
            <person name="Detter J.C."/>
            <person name="Han C."/>
            <person name="Larimer F."/>
            <person name="Land M."/>
            <person name="Hauser L."/>
            <person name="Markowitz V."/>
            <person name="Cheng J.-F."/>
            <person name="Hugenholtz P."/>
            <person name="Woyke T."/>
            <person name="Wu D."/>
            <person name="Tindall B."/>
            <person name="Pomrenke H."/>
            <person name="Brambilla E."/>
            <person name="Klenk H.-P."/>
            <person name="Eisen J.A."/>
        </authorList>
    </citation>
    <scope>NUCLEOTIDE SEQUENCE [LARGE SCALE GENOMIC DNA]</scope>
    <source>
        <strain evidence="2">ATCC BAA-1392 / DSM 18658 / VKM B-2454 / MOB10</strain>
    </source>
</reference>
<dbReference type="HOGENOM" id="CLU_3410203_0_0_0"/>
<protein>
    <submittedName>
        <fullName evidence="1">Uncharacterized protein</fullName>
    </submittedName>
</protein>
<evidence type="ECO:0000313" key="1">
    <source>
        <dbReference type="EMBL" id="AGA25245.1"/>
    </source>
</evidence>
<keyword evidence="2" id="KW-1185">Reference proteome</keyword>
<gene>
    <name evidence="1" type="ordered locus">Sinac_0838</name>
</gene>
<dbReference type="AlphaFoldDB" id="L0D8Q2"/>
<sequence length="29" mass="3046">MGGITTIAPGKITSLKAGLEARHRENPLL</sequence>
<proteinExistence type="predicted"/>
<dbReference type="KEGG" id="saci:Sinac_0838"/>
<dbReference type="EMBL" id="CP003364">
    <property type="protein sequence ID" value="AGA25245.1"/>
    <property type="molecule type" value="Genomic_DNA"/>
</dbReference>
<evidence type="ECO:0000313" key="2">
    <source>
        <dbReference type="Proteomes" id="UP000010798"/>
    </source>
</evidence>
<organism evidence="1 2">
    <name type="scientific">Singulisphaera acidiphila (strain ATCC BAA-1392 / DSM 18658 / VKM B-2454 / MOB10)</name>
    <dbReference type="NCBI Taxonomy" id="886293"/>
    <lineage>
        <taxon>Bacteria</taxon>
        <taxon>Pseudomonadati</taxon>
        <taxon>Planctomycetota</taxon>
        <taxon>Planctomycetia</taxon>
        <taxon>Isosphaerales</taxon>
        <taxon>Isosphaeraceae</taxon>
        <taxon>Singulisphaera</taxon>
    </lineage>
</organism>
<dbReference type="Proteomes" id="UP000010798">
    <property type="component" value="Chromosome"/>
</dbReference>